<keyword evidence="3" id="KW-1185">Reference proteome</keyword>
<evidence type="ECO:0000313" key="2">
    <source>
        <dbReference type="EMBL" id="CAL5223647.1"/>
    </source>
</evidence>
<feature type="region of interest" description="Disordered" evidence="1">
    <location>
        <begin position="176"/>
        <end position="202"/>
    </location>
</feature>
<dbReference type="Proteomes" id="UP001497392">
    <property type="component" value="Unassembled WGS sequence"/>
</dbReference>
<comment type="caution">
    <text evidence="2">The sequence shown here is derived from an EMBL/GenBank/DDBJ whole genome shotgun (WGS) entry which is preliminary data.</text>
</comment>
<accession>A0ABP1G1D8</accession>
<dbReference type="EMBL" id="CAXHTA020000009">
    <property type="protein sequence ID" value="CAL5223647.1"/>
    <property type="molecule type" value="Genomic_DNA"/>
</dbReference>
<proteinExistence type="predicted"/>
<feature type="region of interest" description="Disordered" evidence="1">
    <location>
        <begin position="1"/>
        <end position="124"/>
    </location>
</feature>
<organism evidence="2 3">
    <name type="scientific">Coccomyxa viridis</name>
    <dbReference type="NCBI Taxonomy" id="1274662"/>
    <lineage>
        <taxon>Eukaryota</taxon>
        <taxon>Viridiplantae</taxon>
        <taxon>Chlorophyta</taxon>
        <taxon>core chlorophytes</taxon>
        <taxon>Trebouxiophyceae</taxon>
        <taxon>Trebouxiophyceae incertae sedis</taxon>
        <taxon>Coccomyxaceae</taxon>
        <taxon>Coccomyxa</taxon>
    </lineage>
</organism>
<reference evidence="2 3" key="1">
    <citation type="submission" date="2024-06" db="EMBL/GenBank/DDBJ databases">
        <authorList>
            <person name="Kraege A."/>
            <person name="Thomma B."/>
        </authorList>
    </citation>
    <scope>NUCLEOTIDE SEQUENCE [LARGE SCALE GENOMIC DNA]</scope>
</reference>
<sequence>MCLPAESRNRGRHSRRQVQPAPRRLAPPTPDQRAESAPSRTQRGKRARETTEVASPDAEQQTVPCTGSDHDVHPLESAIHNSALPEGPDQAARPAKRSRPATPERSAGAVATAPPAYGDPATIQLGHRGSPIVKQKPIFSQHSLITAQQELAFAQSFAVEQMQGATTIPPATAAPFVGAAPTAPRKFSPIQTDQKLLPRPED</sequence>
<gene>
    <name evidence="2" type="primary">g6191</name>
    <name evidence="2" type="ORF">VP750_LOCUS5306</name>
</gene>
<evidence type="ECO:0000256" key="1">
    <source>
        <dbReference type="SAM" id="MobiDB-lite"/>
    </source>
</evidence>
<evidence type="ECO:0000313" key="3">
    <source>
        <dbReference type="Proteomes" id="UP001497392"/>
    </source>
</evidence>
<name>A0ABP1G1D8_9CHLO</name>
<protein>
    <submittedName>
        <fullName evidence="2">G6191 protein</fullName>
    </submittedName>
</protein>